<evidence type="ECO:0000313" key="2">
    <source>
        <dbReference type="EMBL" id="PWI66212.1"/>
    </source>
</evidence>
<dbReference type="InterPro" id="IPR013945">
    <property type="entry name" value="Pkr1"/>
</dbReference>
<dbReference type="Proteomes" id="UP000245956">
    <property type="component" value="Unassembled WGS sequence"/>
</dbReference>
<protein>
    <recommendedName>
        <fullName evidence="4">Endoplasmic reticulum, protein Pkr1</fullName>
    </recommendedName>
</protein>
<feature type="region of interest" description="Disordered" evidence="1">
    <location>
        <begin position="274"/>
        <end position="385"/>
    </location>
</feature>
<accession>A0A2U3DVD4</accession>
<name>A0A2U3DVD4_PURLI</name>
<dbReference type="GO" id="GO:0005789">
    <property type="term" value="C:endoplasmic reticulum membrane"/>
    <property type="evidence" value="ECO:0007669"/>
    <property type="project" value="TreeGrafter"/>
</dbReference>
<gene>
    <name evidence="2" type="ORF">PCL_05177</name>
</gene>
<organism evidence="2 3">
    <name type="scientific">Purpureocillium lilacinum</name>
    <name type="common">Paecilomyces lilacinus</name>
    <dbReference type="NCBI Taxonomy" id="33203"/>
    <lineage>
        <taxon>Eukaryota</taxon>
        <taxon>Fungi</taxon>
        <taxon>Dikarya</taxon>
        <taxon>Ascomycota</taxon>
        <taxon>Pezizomycotina</taxon>
        <taxon>Sordariomycetes</taxon>
        <taxon>Hypocreomycetidae</taxon>
        <taxon>Hypocreales</taxon>
        <taxon>Ophiocordycipitaceae</taxon>
        <taxon>Purpureocillium</taxon>
    </lineage>
</organism>
<feature type="compositionally biased region" description="Basic and acidic residues" evidence="1">
    <location>
        <begin position="274"/>
        <end position="284"/>
    </location>
</feature>
<proteinExistence type="predicted"/>
<dbReference type="PANTHER" id="PTHR28251:SF1">
    <property type="entry name" value="V-TYPE ATPASE ASSEMBLY FACTOR PKR1"/>
    <property type="match status" value="1"/>
</dbReference>
<feature type="compositionally biased region" description="Low complexity" evidence="1">
    <location>
        <begin position="321"/>
        <end position="341"/>
    </location>
</feature>
<evidence type="ECO:0008006" key="4">
    <source>
        <dbReference type="Google" id="ProtNLM"/>
    </source>
</evidence>
<dbReference type="EMBL" id="LCWV01000026">
    <property type="protein sequence ID" value="PWI66212.1"/>
    <property type="molecule type" value="Genomic_DNA"/>
</dbReference>
<dbReference type="AlphaFoldDB" id="A0A2U3DVD4"/>
<dbReference type="PANTHER" id="PTHR28251">
    <property type="entry name" value="V-TYPE ATPASE ASSEMBLY FACTOR PKR1"/>
    <property type="match status" value="1"/>
</dbReference>
<reference evidence="2 3" key="1">
    <citation type="journal article" date="2016" name="Front. Microbiol.">
        <title>Genome and transcriptome sequences reveal the specific parasitism of the nematophagous Purpureocillium lilacinum 36-1.</title>
        <authorList>
            <person name="Xie J."/>
            <person name="Li S."/>
            <person name="Mo C."/>
            <person name="Xiao X."/>
            <person name="Peng D."/>
            <person name="Wang G."/>
            <person name="Xiao Y."/>
        </authorList>
    </citation>
    <scope>NUCLEOTIDE SEQUENCE [LARGE SCALE GENOMIC DNA]</scope>
    <source>
        <strain evidence="2 3">36-1</strain>
    </source>
</reference>
<dbReference type="GO" id="GO:0070072">
    <property type="term" value="P:vacuolar proton-transporting V-type ATPase complex assembly"/>
    <property type="evidence" value="ECO:0007669"/>
    <property type="project" value="InterPro"/>
</dbReference>
<dbReference type="Pfam" id="PF08636">
    <property type="entry name" value="Pkr1"/>
    <property type="match status" value="1"/>
</dbReference>
<evidence type="ECO:0000256" key="1">
    <source>
        <dbReference type="SAM" id="MobiDB-lite"/>
    </source>
</evidence>
<feature type="compositionally biased region" description="Basic and acidic residues" evidence="1">
    <location>
        <begin position="371"/>
        <end position="385"/>
    </location>
</feature>
<evidence type="ECO:0000313" key="3">
    <source>
        <dbReference type="Proteomes" id="UP000245956"/>
    </source>
</evidence>
<sequence>MTWWAVVHLTSPAPGTHLSQRERESALTTPELLLRLTSPPPPRPLWKGRPLFPSWRSSCTKRTETSSGQRDAPVIVVVVVVVADHLLSVFFCSLRALIPPPPSPPPTRAESSQSNKARSPITTRVFSTSYVHTYIHAHPPHAPRAEPFTPAVDTAIRRARRRRTGPTTPPRLYQPHLAHAKQSRAPTHARPHAAMASFLTDLWESIFTPGPTPPLLRAANASFAALQLVLAGMLYLTGSLHCVVLSVLCAGLWWAVNWFAAELAVAQREQKRRDEQAQQERDAQDADDDDDERKDKRRRGGGGGVDDSSDTEVEMGRARTRGATAAAKRDLQQQQQAGAGELRQRTAPGGRTAGVSPSGTQSSVSTEDEWEKVSGSEREGKSQDE</sequence>
<comment type="caution">
    <text evidence="2">The sequence shown here is derived from an EMBL/GenBank/DDBJ whole genome shotgun (WGS) entry which is preliminary data.</text>
</comment>
<feature type="compositionally biased region" description="Polar residues" evidence="1">
    <location>
        <begin position="355"/>
        <end position="365"/>
    </location>
</feature>